<gene>
    <name evidence="1" type="ORF">AUCHE_04_01290</name>
</gene>
<dbReference type="OrthoDB" id="7628974at2"/>
<protein>
    <submittedName>
        <fullName evidence="1">Uncharacterized protein</fullName>
    </submittedName>
</protein>
<evidence type="ECO:0000313" key="1">
    <source>
        <dbReference type="EMBL" id="GAB77088.1"/>
    </source>
</evidence>
<keyword evidence="2" id="KW-1185">Reference proteome</keyword>
<organism evidence="1 2">
    <name type="scientific">Austwickia chelonae NBRC 105200</name>
    <dbReference type="NCBI Taxonomy" id="1184607"/>
    <lineage>
        <taxon>Bacteria</taxon>
        <taxon>Bacillati</taxon>
        <taxon>Actinomycetota</taxon>
        <taxon>Actinomycetes</taxon>
        <taxon>Micrococcales</taxon>
        <taxon>Dermatophilaceae</taxon>
        <taxon>Austwickia</taxon>
    </lineage>
</organism>
<dbReference type="RefSeq" id="WP_006501840.1">
    <property type="nucleotide sequence ID" value="NZ_BAGZ01000004.1"/>
</dbReference>
<sequence length="124" mass="13644">MSVSRDRVHVDPEGLVLTDSDLALLSRVSGQVVMWPSLRSVPPPQARHMARIRTSVFGGVPGGEMVPAMQEYDRRLRAAGEPEAFGAYFIAMCQLSVTKDKRRDGRPPEKAQADADVLRLWLGG</sequence>
<name>K6V4M3_9MICO</name>
<comment type="caution">
    <text evidence="1">The sequence shown here is derived from an EMBL/GenBank/DDBJ whole genome shotgun (WGS) entry which is preliminary data.</text>
</comment>
<evidence type="ECO:0000313" key="2">
    <source>
        <dbReference type="Proteomes" id="UP000008495"/>
    </source>
</evidence>
<dbReference type="STRING" id="100225.SAMN05421595_2228"/>
<dbReference type="EMBL" id="BAGZ01000004">
    <property type="protein sequence ID" value="GAB77088.1"/>
    <property type="molecule type" value="Genomic_DNA"/>
</dbReference>
<dbReference type="AlphaFoldDB" id="K6V4M3"/>
<accession>K6V4M3</accession>
<reference evidence="1 2" key="1">
    <citation type="submission" date="2012-08" db="EMBL/GenBank/DDBJ databases">
        <title>Whole genome shotgun sequence of Austwickia chelonae NBRC 105200.</title>
        <authorList>
            <person name="Yoshida I."/>
            <person name="Hosoyama A."/>
            <person name="Tsuchikane K."/>
            <person name="Katsumata H."/>
            <person name="Ando Y."/>
            <person name="Ohji S."/>
            <person name="Hamada M."/>
            <person name="Tamura T."/>
            <person name="Yamazoe A."/>
            <person name="Yamazaki S."/>
            <person name="Fujita N."/>
        </authorList>
    </citation>
    <scope>NUCLEOTIDE SEQUENCE [LARGE SCALE GENOMIC DNA]</scope>
    <source>
        <strain evidence="1 2">NBRC 105200</strain>
    </source>
</reference>
<dbReference type="Proteomes" id="UP000008495">
    <property type="component" value="Unassembled WGS sequence"/>
</dbReference>
<proteinExistence type="predicted"/>